<gene>
    <name evidence="5" type="primary">rqcH</name>
    <name evidence="8" type="ORF">DCF15_00665</name>
</gene>
<dbReference type="EMBL" id="QBMP01000003">
    <property type="protein sequence ID" value="PZO61211.1"/>
    <property type="molecule type" value="Genomic_DNA"/>
</dbReference>
<evidence type="ECO:0000256" key="1">
    <source>
        <dbReference type="ARBA" id="ARBA00022555"/>
    </source>
</evidence>
<reference evidence="8 9" key="2">
    <citation type="submission" date="2018-06" db="EMBL/GenBank/DDBJ databases">
        <title>Metagenomic assembly of (sub)arctic Cyanobacteria and their associated microbiome from non-axenic cultures.</title>
        <authorList>
            <person name="Baurain D."/>
        </authorList>
    </citation>
    <scope>NUCLEOTIDE SEQUENCE [LARGE SCALE GENOMIC DNA]</scope>
    <source>
        <strain evidence="8">ULC027bin1</strain>
    </source>
</reference>
<reference evidence="9" key="1">
    <citation type="submission" date="2018-04" db="EMBL/GenBank/DDBJ databases">
        <authorList>
            <person name="Cornet L."/>
        </authorList>
    </citation>
    <scope>NUCLEOTIDE SEQUENCE [LARGE SCALE GENOMIC DNA]</scope>
</reference>
<feature type="compositionally biased region" description="Low complexity" evidence="6">
    <location>
        <begin position="459"/>
        <end position="473"/>
    </location>
</feature>
<sequence length="607" mass="68548">MQPVDFTTLSAVSADLCKRWLPARCEQVYQRDQYTLFIALRTLDSRGWLAVSWHPQAARIHMAEPPPKRPDTFTFSQQLKHQLGGLALTQIKALSPWERVLDLQFAARPHEPALWHLYVEIMGKYSNVILTTADHQIVTAAHQVSEQRSSVRPIQTGKPYVPPPAMHGPLPTLDEAFEDWRDRVALIPGSLKKMLVKAYSGVSSSIAAQLILATNLPTDIATNDLSLADWQSLFRHWCSWLKCLNTETFTPGWLNRAQGGYTVLGIGMVQPAENVQILLDEYYRHQFNQEEFRRLHHRLSQRLKVLLAKLRQKADTFSTRLQQSDQAESYRLKADLLMANLSQWRIGMSQITLQDFESGEPVLLPLNPEKNAVQNAQAWYKQHQKLKRARQAVVPLLAEVNTEISYSEQVEESLLQVSDYQVVADLRSLEETLRELIAQGYLRDTTGYQSGSKSNLKNAAKSGFKSGSKSGAKTPNDPADFRCYTTPQGIDILIGRNNAQNEQLTFKQASDYDLWLHAQEIPGSHVLLRLSAGDVPTDDTLQLAANLAAYYSRARQSDQVPVVYTEPKNVYKPKGALPGMVIYKRERVLWGQPQQAQALIDGLSQTL</sequence>
<organism evidence="8 9">
    <name type="scientific">Phormidesmis priestleyi</name>
    <dbReference type="NCBI Taxonomy" id="268141"/>
    <lineage>
        <taxon>Bacteria</taxon>
        <taxon>Bacillati</taxon>
        <taxon>Cyanobacteriota</taxon>
        <taxon>Cyanophyceae</taxon>
        <taxon>Leptolyngbyales</taxon>
        <taxon>Leptolyngbyaceae</taxon>
        <taxon>Phormidesmis</taxon>
    </lineage>
</organism>
<dbReference type="HAMAP" id="MF_00844_B">
    <property type="entry name" value="RqcH_B"/>
    <property type="match status" value="1"/>
</dbReference>
<dbReference type="GO" id="GO:1990112">
    <property type="term" value="C:RQC complex"/>
    <property type="evidence" value="ECO:0007669"/>
    <property type="project" value="TreeGrafter"/>
</dbReference>
<evidence type="ECO:0000256" key="2">
    <source>
        <dbReference type="ARBA" id="ARBA00022730"/>
    </source>
</evidence>
<dbReference type="PANTHER" id="PTHR15239:SF6">
    <property type="entry name" value="RIBOSOME QUALITY CONTROL COMPLEX SUBUNIT NEMF"/>
    <property type="match status" value="1"/>
</dbReference>
<protein>
    <recommendedName>
        <fullName evidence="5">Rqc2 homolog RqcH</fullName>
        <shortName evidence="5">RqcH</shortName>
    </recommendedName>
</protein>
<evidence type="ECO:0000256" key="4">
    <source>
        <dbReference type="ARBA" id="ARBA00022917"/>
    </source>
</evidence>
<dbReference type="GO" id="GO:0043023">
    <property type="term" value="F:ribosomal large subunit binding"/>
    <property type="evidence" value="ECO:0007669"/>
    <property type="project" value="UniProtKB-UniRule"/>
</dbReference>
<name>A0A2W4ZRF5_9CYAN</name>
<comment type="similarity">
    <text evidence="5">Belongs to the NEMF family.</text>
</comment>
<evidence type="ECO:0000313" key="9">
    <source>
        <dbReference type="Proteomes" id="UP000249794"/>
    </source>
</evidence>
<feature type="domain" description="NFACT RNA-binding" evidence="7">
    <location>
        <begin position="481"/>
        <end position="575"/>
    </location>
</feature>
<dbReference type="InterPro" id="IPR051608">
    <property type="entry name" value="RQC_Subunit_NEMF"/>
</dbReference>
<evidence type="ECO:0000256" key="3">
    <source>
        <dbReference type="ARBA" id="ARBA00022884"/>
    </source>
</evidence>
<dbReference type="AlphaFoldDB" id="A0A2W4ZRF5"/>
<dbReference type="GO" id="GO:0072344">
    <property type="term" value="P:rescue of stalled ribosome"/>
    <property type="evidence" value="ECO:0007669"/>
    <property type="project" value="UniProtKB-UniRule"/>
</dbReference>
<comment type="subunit">
    <text evidence="5">Associates with stalled 50S ribosomal subunits. Binds to RqcP.</text>
</comment>
<dbReference type="PANTHER" id="PTHR15239">
    <property type="entry name" value="NUCLEAR EXPORT MEDIATOR FACTOR NEMF"/>
    <property type="match status" value="1"/>
</dbReference>
<keyword evidence="3 5" id="KW-0694">RNA-binding</keyword>
<keyword evidence="2 5" id="KW-0699">rRNA-binding</keyword>
<dbReference type="Pfam" id="PF05833">
    <property type="entry name" value="NFACT_N"/>
    <property type="match status" value="1"/>
</dbReference>
<dbReference type="GO" id="GO:0000049">
    <property type="term" value="F:tRNA binding"/>
    <property type="evidence" value="ECO:0007669"/>
    <property type="project" value="UniProtKB-UniRule"/>
</dbReference>
<dbReference type="Pfam" id="PF05670">
    <property type="entry name" value="NFACT-R_1"/>
    <property type="match status" value="1"/>
</dbReference>
<accession>A0A2W4ZRF5</accession>
<dbReference type="GO" id="GO:0019843">
    <property type="term" value="F:rRNA binding"/>
    <property type="evidence" value="ECO:0007669"/>
    <property type="project" value="UniProtKB-UniRule"/>
</dbReference>
<dbReference type="InterPro" id="IPR008532">
    <property type="entry name" value="NFACT_RNA-bd"/>
</dbReference>
<evidence type="ECO:0000256" key="5">
    <source>
        <dbReference type="HAMAP-Rule" id="MF_00844"/>
    </source>
</evidence>
<keyword evidence="4 5" id="KW-0648">Protein biosynthesis</keyword>
<dbReference type="Proteomes" id="UP000249794">
    <property type="component" value="Unassembled WGS sequence"/>
</dbReference>
<dbReference type="Gene3D" id="2.30.310.10">
    <property type="entry name" value="ibrinogen binding protein from staphylococcus aureus domain"/>
    <property type="match status" value="1"/>
</dbReference>
<proteinExistence type="inferred from homology"/>
<feature type="compositionally biased region" description="Polar residues" evidence="6">
    <location>
        <begin position="448"/>
        <end position="457"/>
    </location>
</feature>
<feature type="region of interest" description="Disordered" evidence="6">
    <location>
        <begin position="448"/>
        <end position="480"/>
    </location>
</feature>
<comment type="caution">
    <text evidence="8">The sequence shown here is derived from an EMBL/GenBank/DDBJ whole genome shotgun (WGS) entry which is preliminary data.</text>
</comment>
<evidence type="ECO:0000313" key="8">
    <source>
        <dbReference type="EMBL" id="PZO61211.1"/>
    </source>
</evidence>
<dbReference type="InterPro" id="IPR043682">
    <property type="entry name" value="RqcH_bacterial"/>
</dbReference>
<evidence type="ECO:0000259" key="7">
    <source>
        <dbReference type="Pfam" id="PF05670"/>
    </source>
</evidence>
<keyword evidence="1 5" id="KW-0820">tRNA-binding</keyword>
<comment type="function">
    <text evidence="5">Key component of the ribosome quality control system (RQC), a ribosome-associated complex that mediates the extraction of incompletely synthesized nascent chains from stalled ribosomes and their subsequent degradation. RqcH recruits Ala-charged tRNA, and with RqcP directs the elongation of stalled nascent chains on 50S ribosomal subunits, leading to non-templated C-terminal alanine extensions (Ala tail). The Ala tail promotes nascent chain degradation. May add between 1 and at least 8 Ala residues. Binds to stalled 50S ribosomal subunits.</text>
</comment>
<evidence type="ECO:0000256" key="6">
    <source>
        <dbReference type="SAM" id="MobiDB-lite"/>
    </source>
</evidence>